<sequence length="170" mass="18984">MSLALATAMLALIYGSEAHADSANQVHTFWNPIKFAKLVATCGVSIVIGGDRKDPSPECCEVLKQFDLQFLCLFMAPIVRKAIDVEKLIYAALKRDQSLKPGTDCGGIRMMNICKHFLLHGCYNQHGPIDQALYSAISNGTSFFFFFAFLFGKERNFLFTSEYFFPEIGC</sequence>
<organism evidence="2 3">
    <name type="scientific">Rhynchospora pubera</name>
    <dbReference type="NCBI Taxonomy" id="906938"/>
    <lineage>
        <taxon>Eukaryota</taxon>
        <taxon>Viridiplantae</taxon>
        <taxon>Streptophyta</taxon>
        <taxon>Embryophyta</taxon>
        <taxon>Tracheophyta</taxon>
        <taxon>Spermatophyta</taxon>
        <taxon>Magnoliopsida</taxon>
        <taxon>Liliopsida</taxon>
        <taxon>Poales</taxon>
        <taxon>Cyperaceae</taxon>
        <taxon>Cyperoideae</taxon>
        <taxon>Rhynchosporeae</taxon>
        <taxon>Rhynchospora</taxon>
    </lineage>
</organism>
<feature type="chain" id="PRO_5043742691" description="Bifunctional inhibitor/plant lipid transfer protein/seed storage helical domain-containing protein" evidence="1">
    <location>
        <begin position="19"/>
        <end position="170"/>
    </location>
</feature>
<dbReference type="PANTHER" id="PTHR33286">
    <property type="entry name" value="BIFUNCTIONAL INHIBITOR/LIPID-TRANSFER PROTEIN/SEED STORAGE 2S ALBUMIN SUPERFAMILY PROTEIN"/>
    <property type="match status" value="1"/>
</dbReference>
<feature type="signal peptide" evidence="1">
    <location>
        <begin position="1"/>
        <end position="18"/>
    </location>
</feature>
<reference evidence="2" key="1">
    <citation type="submission" date="2022-08" db="EMBL/GenBank/DDBJ databases">
        <authorList>
            <person name="Marques A."/>
        </authorList>
    </citation>
    <scope>NUCLEOTIDE SEQUENCE</scope>
    <source>
        <strain evidence="2">RhyPub2mFocal</strain>
        <tissue evidence="2">Leaves</tissue>
    </source>
</reference>
<dbReference type="AlphaFoldDB" id="A0AAV8DTT6"/>
<evidence type="ECO:0000313" key="3">
    <source>
        <dbReference type="Proteomes" id="UP001140206"/>
    </source>
</evidence>
<accession>A0AAV8DTT6</accession>
<keyword evidence="1" id="KW-0732">Signal</keyword>
<dbReference type="EMBL" id="JAMFTS010000003">
    <property type="protein sequence ID" value="KAJ4770529.1"/>
    <property type="molecule type" value="Genomic_DNA"/>
</dbReference>
<evidence type="ECO:0008006" key="4">
    <source>
        <dbReference type="Google" id="ProtNLM"/>
    </source>
</evidence>
<protein>
    <recommendedName>
        <fullName evidence="4">Bifunctional inhibitor/plant lipid transfer protein/seed storage helical domain-containing protein</fullName>
    </recommendedName>
</protein>
<name>A0AAV8DTT6_9POAL</name>
<proteinExistence type="predicted"/>
<gene>
    <name evidence="2" type="ORF">LUZ62_054786</name>
</gene>
<comment type="caution">
    <text evidence="2">The sequence shown here is derived from an EMBL/GenBank/DDBJ whole genome shotgun (WGS) entry which is preliminary data.</text>
</comment>
<keyword evidence="3" id="KW-1185">Reference proteome</keyword>
<dbReference type="Gene3D" id="1.10.110.10">
    <property type="entry name" value="Plant lipid-transfer and hydrophobic proteins"/>
    <property type="match status" value="1"/>
</dbReference>
<dbReference type="PANTHER" id="PTHR33286:SF1">
    <property type="entry name" value="OS01G0800600 PROTEIN"/>
    <property type="match status" value="1"/>
</dbReference>
<evidence type="ECO:0000256" key="1">
    <source>
        <dbReference type="SAM" id="SignalP"/>
    </source>
</evidence>
<evidence type="ECO:0000313" key="2">
    <source>
        <dbReference type="EMBL" id="KAJ4770529.1"/>
    </source>
</evidence>
<dbReference type="Proteomes" id="UP001140206">
    <property type="component" value="Chromosome 3"/>
</dbReference>
<dbReference type="InterPro" id="IPR036312">
    <property type="entry name" value="Bifun_inhib/LTP/seed_sf"/>
</dbReference>